<accession>A0A1H8KWS8</accession>
<evidence type="ECO:0000313" key="2">
    <source>
        <dbReference type="Proteomes" id="UP000199054"/>
    </source>
</evidence>
<dbReference type="AlphaFoldDB" id="A0A1H8KWS8"/>
<proteinExistence type="predicted"/>
<organism evidence="1 2">
    <name type="scientific">Paracoccus alcaliphilus</name>
    <dbReference type="NCBI Taxonomy" id="34002"/>
    <lineage>
        <taxon>Bacteria</taxon>
        <taxon>Pseudomonadati</taxon>
        <taxon>Pseudomonadota</taxon>
        <taxon>Alphaproteobacteria</taxon>
        <taxon>Rhodobacterales</taxon>
        <taxon>Paracoccaceae</taxon>
        <taxon>Paracoccus</taxon>
    </lineage>
</organism>
<dbReference type="Proteomes" id="UP000199054">
    <property type="component" value="Unassembled WGS sequence"/>
</dbReference>
<name>A0A1H8KWS8_9RHOB</name>
<sequence length="54" mass="6026">MIWTQKRNQLASIPVTDRMAALIDNTAAPQSRLIVNTRGAPYQHENYLGDAVSQ</sequence>
<evidence type="ECO:0000313" key="1">
    <source>
        <dbReference type="EMBL" id="SEN97344.1"/>
    </source>
</evidence>
<reference evidence="1 2" key="1">
    <citation type="submission" date="2016-10" db="EMBL/GenBank/DDBJ databases">
        <authorList>
            <person name="de Groot N.N."/>
        </authorList>
    </citation>
    <scope>NUCLEOTIDE SEQUENCE [LARGE SCALE GENOMIC DNA]</scope>
    <source>
        <strain evidence="1 2">DSM 8512</strain>
    </source>
</reference>
<protein>
    <submittedName>
        <fullName evidence="1">Uncharacterized protein</fullName>
    </submittedName>
</protein>
<dbReference type="EMBL" id="FODE01000025">
    <property type="protein sequence ID" value="SEN97344.1"/>
    <property type="molecule type" value="Genomic_DNA"/>
</dbReference>
<keyword evidence="2" id="KW-1185">Reference proteome</keyword>
<gene>
    <name evidence="1" type="ORF">SAMN04489859_102558</name>
</gene>